<dbReference type="InterPro" id="IPR041664">
    <property type="entry name" value="AAA_16"/>
</dbReference>
<evidence type="ECO:0000259" key="4">
    <source>
        <dbReference type="PROSITE" id="PS50043"/>
    </source>
</evidence>
<dbReference type="SMART" id="SM00421">
    <property type="entry name" value="HTH_LUXR"/>
    <property type="match status" value="1"/>
</dbReference>
<dbReference type="eggNOG" id="COG2197">
    <property type="taxonomic scope" value="Bacteria"/>
</dbReference>
<feature type="compositionally biased region" description="Basic and acidic residues" evidence="3">
    <location>
        <begin position="672"/>
        <end position="683"/>
    </location>
</feature>
<feature type="region of interest" description="Disordered" evidence="3">
    <location>
        <begin position="595"/>
        <end position="656"/>
    </location>
</feature>
<dbReference type="PANTHER" id="PTHR16305">
    <property type="entry name" value="TESTICULAR SOLUBLE ADENYLYL CYCLASE"/>
    <property type="match status" value="1"/>
</dbReference>
<dbReference type="EMBL" id="CP001736">
    <property type="protein sequence ID" value="ADB33277.1"/>
    <property type="molecule type" value="Genomic_DNA"/>
</dbReference>
<dbReference type="CDD" id="cd06170">
    <property type="entry name" value="LuxR_C_like"/>
    <property type="match status" value="1"/>
</dbReference>
<dbReference type="Pfam" id="PF00196">
    <property type="entry name" value="GerE"/>
    <property type="match status" value="1"/>
</dbReference>
<reference evidence="6" key="1">
    <citation type="submission" date="2009-09" db="EMBL/GenBank/DDBJ databases">
        <title>The complete genome of Kribbella flavida DSM 17836.</title>
        <authorList>
            <consortium name="US DOE Joint Genome Institute (JGI-PGF)"/>
            <person name="Lucas S."/>
            <person name="Copeland A."/>
            <person name="Lapidus A."/>
            <person name="Glavina del Rio T."/>
            <person name="Dalin E."/>
            <person name="Tice H."/>
            <person name="Bruce D."/>
            <person name="Goodwin L."/>
            <person name="Pitluck S."/>
            <person name="Kyrpides N."/>
            <person name="Mavromatis K."/>
            <person name="Ivanova N."/>
            <person name="Saunders E."/>
            <person name="Brettin T."/>
            <person name="Detter J.C."/>
            <person name="Han C."/>
            <person name="Larimer F."/>
            <person name="Land M."/>
            <person name="Hauser L."/>
            <person name="Markowitz V."/>
            <person name="Cheng J.-F."/>
            <person name="Hugenholtz P."/>
            <person name="Woyke T."/>
            <person name="Wu D."/>
            <person name="Pukall R."/>
            <person name="Klenk H.-P."/>
            <person name="Eisen J.A."/>
        </authorList>
    </citation>
    <scope>NUCLEOTIDE SEQUENCE [LARGE SCALE GENOMIC DNA]</scope>
    <source>
        <strain evidence="6">DSM 17836 / JCM 10339 / NBRC 14399</strain>
    </source>
</reference>
<feature type="region of interest" description="Disordered" evidence="3">
    <location>
        <begin position="693"/>
        <end position="732"/>
    </location>
</feature>
<keyword evidence="1" id="KW-0547">Nucleotide-binding</keyword>
<dbReference type="SUPFAM" id="SSF52540">
    <property type="entry name" value="P-loop containing nucleoside triphosphate hydrolases"/>
    <property type="match status" value="1"/>
</dbReference>
<protein>
    <submittedName>
        <fullName evidence="5">Transcriptional regulator, LuxR family</fullName>
    </submittedName>
</protein>
<feature type="region of interest" description="Disordered" evidence="3">
    <location>
        <begin position="945"/>
        <end position="1005"/>
    </location>
</feature>
<dbReference type="InterPro" id="IPR036388">
    <property type="entry name" value="WH-like_DNA-bd_sf"/>
</dbReference>
<dbReference type="InterPro" id="IPR000792">
    <property type="entry name" value="Tscrpt_reg_LuxR_C"/>
</dbReference>
<sequence length="1148" mass="119712">MRKTSGGAGGRLTTPRMIGRERETRLLRTAVTAAPSLVLVVGEAGTGKSRLVAEVARDHPARWLTGQCHPVQDETPLTPVLEALAPVSDQQPGAGTPWRGALVPGMRHSVFARTRELLASLGPTVLVVEDLHWADPGTLQLLRFLASRLPREVRVVATYRPEDTLVAGEITALAGCVPPGTRTTEVRLHPLAPHAVREFAAQMLGVDELPDGLARELFERTGGLPFVLEEFLRDVAIGADGSLAPVARALAETRAPVALRAAVAIKLEQLPEACRRVVWATAVLDAPSPDALIGAVAEVGAAELADAVDAALARALLGESRPGLYDLRHALGQRAVYETIPADELRRLHRRAAEAVGSRDPGAHARIAAHARRGGLVGTWLTEAELAAAQLVECGKADRAVEQLLEMLRFEGLAWADRARLATRLGHAAVESAQWDEAVVAMRMVLDELVVASGDRGSLRLALGLVLHDRAGEFAAARRELAAAVEELGGDPIAAALAMSTLAVPTSGAEEIAEHRAWMHRALRLLGEPTQSAWPAAAGASPLAVRRSGASARRDGVGYADVREGGRSGIAGVRDGSTDDAASGRTRVVGGSVAGDVVRPRDGAGESAGVGIEGPPGVTGVRGGGAPGASGGRSGGAVGTSSARRAGEAGGVAGVADARRSRRVDAVAGGGVRRDAAAGDAGRRQIASVGGVDVPVAGSAGDGDVRGSRSAGDGDVRSKGLAGGGSGRDGGAAVRGVWRNRGRLLLAAGDLAGDDGTADAARGLLWLGHDRRSRELPAGVGTRLWQAWLAGQWEELPERLLRARSETASAPLVRAEVELVTGRLHLVRGDLSAAMEVLESVRGELPVRAAALATIGRMQLALGQTDAAVEAVEDFVSVVRRKDGWAWAGELVATTCVAWDRSERRPDALGLLQEFDAGLVGRDAPASVAASKLARAFLSIGDTADRERTAHRGDREPGGECGGGRGEGRGSGQAGSGNASRASTGLHPSTTSPRPTSPSGAGEAAVRPSADWFEMAAAAYRAIGRPYDECCALEGRARRALELGDAQELVALEARYEKLGARWDARRCREALREAGVAVTSRRGRRGYGNALSPREHEVARLAARGLSNNRIAAELSLSVSTVEDHLSRAMRKLKIRSRRDLGPLIAP</sequence>
<evidence type="ECO:0000256" key="3">
    <source>
        <dbReference type="SAM" id="MobiDB-lite"/>
    </source>
</evidence>
<dbReference type="GO" id="GO:0004016">
    <property type="term" value="F:adenylate cyclase activity"/>
    <property type="evidence" value="ECO:0007669"/>
    <property type="project" value="TreeGrafter"/>
</dbReference>
<feature type="domain" description="HTH luxR-type" evidence="4">
    <location>
        <begin position="1085"/>
        <end position="1148"/>
    </location>
</feature>
<feature type="compositionally biased region" description="Low complexity" evidence="3">
    <location>
        <begin position="976"/>
        <end position="999"/>
    </location>
</feature>
<proteinExistence type="predicted"/>
<dbReference type="PROSITE" id="PS00622">
    <property type="entry name" value="HTH_LUXR_1"/>
    <property type="match status" value="1"/>
</dbReference>
<dbReference type="Gene3D" id="3.40.50.300">
    <property type="entry name" value="P-loop containing nucleotide triphosphate hydrolases"/>
    <property type="match status" value="1"/>
</dbReference>
<dbReference type="eggNOG" id="COG2909">
    <property type="taxonomic scope" value="Bacteria"/>
</dbReference>
<feature type="compositionally biased region" description="Gly residues" evidence="3">
    <location>
        <begin position="721"/>
        <end position="730"/>
    </location>
</feature>
<keyword evidence="2" id="KW-0067">ATP-binding</keyword>
<dbReference type="PANTHER" id="PTHR16305:SF35">
    <property type="entry name" value="TRANSCRIPTIONAL ACTIVATOR DOMAIN"/>
    <property type="match status" value="1"/>
</dbReference>
<evidence type="ECO:0000313" key="5">
    <source>
        <dbReference type="EMBL" id="ADB33277.1"/>
    </source>
</evidence>
<evidence type="ECO:0000256" key="2">
    <source>
        <dbReference type="ARBA" id="ARBA00022840"/>
    </source>
</evidence>
<dbReference type="GO" id="GO:0003677">
    <property type="term" value="F:DNA binding"/>
    <property type="evidence" value="ECO:0007669"/>
    <property type="project" value="InterPro"/>
</dbReference>
<dbReference type="GO" id="GO:0006355">
    <property type="term" value="P:regulation of DNA-templated transcription"/>
    <property type="evidence" value="ECO:0007669"/>
    <property type="project" value="InterPro"/>
</dbReference>
<dbReference type="HOGENOM" id="CLU_006850_0_1_11"/>
<dbReference type="PROSITE" id="PS50043">
    <property type="entry name" value="HTH_LUXR_2"/>
    <property type="match status" value="1"/>
</dbReference>
<reference evidence="5 6" key="2">
    <citation type="journal article" date="2010" name="Stand. Genomic Sci.">
        <title>Complete genome sequence of Kribbella flavida type strain (IFO 14399).</title>
        <authorList>
            <person name="Pukall R."/>
            <person name="Lapidus A."/>
            <person name="Glavina Del Rio T."/>
            <person name="Copeland A."/>
            <person name="Tice H."/>
            <person name="Cheng J.-F."/>
            <person name="Lucas S."/>
            <person name="Chen F."/>
            <person name="Nolan M."/>
            <person name="LaButti K."/>
            <person name="Pati A."/>
            <person name="Ivanova N."/>
            <person name="Mavrommatis K."/>
            <person name="Mikhailova N."/>
            <person name="Pitluck S."/>
            <person name="Bruce D."/>
            <person name="Goodwin L."/>
            <person name="Land M."/>
            <person name="Hauser L."/>
            <person name="Chang Y.-J."/>
            <person name="Jeffries C.D."/>
            <person name="Chen A."/>
            <person name="Palaniappan K."/>
            <person name="Chain P."/>
            <person name="Rohde M."/>
            <person name="Goeker M."/>
            <person name="Bristow J."/>
            <person name="Eisen J.A."/>
            <person name="Markowitz V."/>
            <person name="Hugenholtz P."/>
            <person name="Kyrpides N.C."/>
            <person name="Klenk H.-P."/>
            <person name="Brettin T."/>
        </authorList>
    </citation>
    <scope>NUCLEOTIDE SEQUENCE [LARGE SCALE GENOMIC DNA]</scope>
    <source>
        <strain evidence="6">DSM 17836 / JCM 10339 / NBRC 14399</strain>
    </source>
</reference>
<dbReference type="InterPro" id="IPR027417">
    <property type="entry name" value="P-loop_NTPase"/>
</dbReference>
<dbReference type="InterPro" id="IPR016032">
    <property type="entry name" value="Sig_transdc_resp-reg_C-effctor"/>
</dbReference>
<gene>
    <name evidence="5" type="ordered locus">Kfla_4241</name>
</gene>
<dbReference type="GO" id="GO:0005737">
    <property type="term" value="C:cytoplasm"/>
    <property type="evidence" value="ECO:0007669"/>
    <property type="project" value="TreeGrafter"/>
</dbReference>
<dbReference type="Gene3D" id="1.10.10.10">
    <property type="entry name" value="Winged helix-like DNA-binding domain superfamily/Winged helix DNA-binding domain"/>
    <property type="match status" value="1"/>
</dbReference>
<evidence type="ECO:0000313" key="6">
    <source>
        <dbReference type="Proteomes" id="UP000007967"/>
    </source>
</evidence>
<dbReference type="STRING" id="479435.Kfla_4241"/>
<dbReference type="PRINTS" id="PR00038">
    <property type="entry name" value="HTHLUXR"/>
</dbReference>
<dbReference type="SUPFAM" id="SSF46894">
    <property type="entry name" value="C-terminal effector domain of the bipartite response regulators"/>
    <property type="match status" value="1"/>
</dbReference>
<name>D2PTZ4_KRIFD</name>
<feature type="compositionally biased region" description="Basic and acidic residues" evidence="3">
    <location>
        <begin position="703"/>
        <end position="718"/>
    </location>
</feature>
<feature type="compositionally biased region" description="Basic and acidic residues" evidence="3">
    <location>
        <begin position="945"/>
        <end position="958"/>
    </location>
</feature>
<keyword evidence="6" id="KW-1185">Reference proteome</keyword>
<feature type="compositionally biased region" description="Gly residues" evidence="3">
    <location>
        <begin position="620"/>
        <end position="638"/>
    </location>
</feature>
<feature type="compositionally biased region" description="Gly residues" evidence="3">
    <location>
        <begin position="959"/>
        <end position="975"/>
    </location>
</feature>
<dbReference type="Pfam" id="PF13191">
    <property type="entry name" value="AAA_16"/>
    <property type="match status" value="1"/>
</dbReference>
<feature type="region of interest" description="Disordered" evidence="3">
    <location>
        <begin position="665"/>
        <end position="684"/>
    </location>
</feature>
<evidence type="ECO:0000256" key="1">
    <source>
        <dbReference type="ARBA" id="ARBA00022741"/>
    </source>
</evidence>
<dbReference type="KEGG" id="kfl:Kfla_4241"/>
<organism evidence="5 6">
    <name type="scientific">Kribbella flavida (strain DSM 17836 / JCM 10339 / NBRC 14399)</name>
    <dbReference type="NCBI Taxonomy" id="479435"/>
    <lineage>
        <taxon>Bacteria</taxon>
        <taxon>Bacillati</taxon>
        <taxon>Actinomycetota</taxon>
        <taxon>Actinomycetes</taxon>
        <taxon>Propionibacteriales</taxon>
        <taxon>Kribbellaceae</taxon>
        <taxon>Kribbella</taxon>
    </lineage>
</organism>
<dbReference type="GO" id="GO:0005524">
    <property type="term" value="F:ATP binding"/>
    <property type="evidence" value="ECO:0007669"/>
    <property type="project" value="UniProtKB-KW"/>
</dbReference>
<dbReference type="Proteomes" id="UP000007967">
    <property type="component" value="Chromosome"/>
</dbReference>
<accession>D2PTZ4</accession>
<dbReference type="AlphaFoldDB" id="D2PTZ4"/>